<name>A0A1C8HTH3_BPPP4</name>
<gene>
    <name evidence="1" type="ORF">PaMx41_ORF48</name>
</gene>
<reference evidence="1 2" key="1">
    <citation type="journal article" date="2016" name="Appl. Environ. Microbiol.">
        <title>Genomic and Transcriptional Mapping of PaMx41, Archetype of a New Lineage of Bacteriophages Infecting Pseudomonas aeruginosa.</title>
        <authorList>
            <person name="Cruz-Plancarte I."/>
            <person name="Cazares A."/>
            <person name="Guarneros G."/>
        </authorList>
    </citation>
    <scope>NUCLEOTIDE SEQUENCE [LARGE SCALE GENOMIC DNA]</scope>
</reference>
<keyword evidence="2" id="KW-1185">Reference proteome</keyword>
<protein>
    <submittedName>
        <fullName evidence="1">Uncharacterized protein</fullName>
    </submittedName>
</protein>
<evidence type="ECO:0000313" key="1">
    <source>
        <dbReference type="EMBL" id="ANA49012.1"/>
    </source>
</evidence>
<dbReference type="EMBL" id="KU884563">
    <property type="protein sequence ID" value="ANA49012.1"/>
    <property type="molecule type" value="Genomic_DNA"/>
</dbReference>
<dbReference type="Proteomes" id="UP000230640">
    <property type="component" value="Segment"/>
</dbReference>
<sequence length="97" mass="10933">MSLSNKTIQVIAFRASCIIGHRGYQALQSKFESIKVGYTRHALSLNTIDLTENRIVAAAKEIASSYMWENGYDWEGVIYPRLKARFSQRGKGGYGQD</sequence>
<proteinExistence type="predicted"/>
<accession>A0A1C8HTH3</accession>
<evidence type="ECO:0000313" key="2">
    <source>
        <dbReference type="Proteomes" id="UP000230640"/>
    </source>
</evidence>
<organism evidence="1 2">
    <name type="scientific">Pseudomonas phage PaMx41</name>
    <dbReference type="NCBI Taxonomy" id="1815976"/>
    <lineage>
        <taxon>Viruses</taxon>
        <taxon>Duplodnaviria</taxon>
        <taxon>Heunggongvirae</taxon>
        <taxon>Uroviricota</taxon>
        <taxon>Caudoviricetes</taxon>
        <taxon>Fredfastierviridae</taxon>
        <taxon>Jamesmcgillvirus</taxon>
        <taxon>Jamesmcgillvirus PaMx41</taxon>
    </lineage>
</organism>